<dbReference type="InterPro" id="IPR035906">
    <property type="entry name" value="MetI-like_sf"/>
</dbReference>
<evidence type="ECO:0000256" key="9">
    <source>
        <dbReference type="RuleBase" id="RU363032"/>
    </source>
</evidence>
<evidence type="ECO:0000259" key="11">
    <source>
        <dbReference type="PROSITE" id="PS50928"/>
    </source>
</evidence>
<dbReference type="PANTHER" id="PTHR47314">
    <property type="entry name" value="MALTOSE/MALTODEXTRIN TRANSPORT SYSTEM PERMEASE PROTEIN MALF"/>
    <property type="match status" value="1"/>
</dbReference>
<sequence>MKKSQLLSCIFMGLGQIYNKQYLKGIMFMLIEIIALINIPNFAKAFWGLYTLGEVKFHYVNGRAVFDHSIFLMLKGLIAVLLLILVMILYIFNVKDAKNYAEKGIKRTSFKDVLDNMFPYIVLTPGLLSIMFLILLPIIFTVLVAFTNYSAPYHLPPRNLVDWVGFQNFKDLFKMDIWNNTLKGTLKWTIIWAFLATFTSYFGGLFLAMLINSQEIKLKKLWRSIFILPYAIPGLISMLVMRLMFSGPGIINDILEKIGLQRVDWLTEPLNAKIVLILINLWLGAPYFMALMTSILTNIPKDLYESADIDGASFLHKFFHITLPLVFYSTTPLIIMSFAYNFNNFMLIYAVTDGGPVNPDYRYAGHTDLLISWIYKMTVEQQQYHMASVVTMLIFLIIAPAIAFFFTRTRSFKEEDLIQ</sequence>
<evidence type="ECO:0000256" key="3">
    <source>
        <dbReference type="ARBA" id="ARBA00022448"/>
    </source>
</evidence>
<dbReference type="Gene3D" id="1.10.3720.10">
    <property type="entry name" value="MetI-like"/>
    <property type="match status" value="1"/>
</dbReference>
<evidence type="ECO:0000256" key="8">
    <source>
        <dbReference type="ARBA" id="ARBA00023136"/>
    </source>
</evidence>
<feature type="domain" description="ABC transmembrane type-1" evidence="11">
    <location>
        <begin position="186"/>
        <end position="406"/>
    </location>
</feature>
<evidence type="ECO:0000256" key="10">
    <source>
        <dbReference type="RuleBase" id="RU367050"/>
    </source>
</evidence>
<dbReference type="PANTHER" id="PTHR47314:SF1">
    <property type="entry name" value="MALTOSE_MALTODEXTRIN TRANSPORT SYSTEM PERMEASE PROTEIN MALF"/>
    <property type="match status" value="1"/>
</dbReference>
<evidence type="ECO:0000256" key="2">
    <source>
        <dbReference type="ARBA" id="ARBA00009047"/>
    </source>
</evidence>
<feature type="transmembrane region" description="Helical" evidence="9">
    <location>
        <begin position="113"/>
        <end position="146"/>
    </location>
</feature>
<evidence type="ECO:0000256" key="6">
    <source>
        <dbReference type="ARBA" id="ARBA00022692"/>
    </source>
</evidence>
<keyword evidence="4 10" id="KW-1003">Cell membrane</keyword>
<comment type="similarity">
    <text evidence="2 10">Belongs to the binding-protein-dependent transport system permease family. MalFG subfamily.</text>
</comment>
<dbReference type="Pfam" id="PF00528">
    <property type="entry name" value="BPD_transp_1"/>
    <property type="match status" value="1"/>
</dbReference>
<dbReference type="Proteomes" id="UP000242850">
    <property type="component" value="Unassembled WGS sequence"/>
</dbReference>
<dbReference type="CDD" id="cd06261">
    <property type="entry name" value="TM_PBP2"/>
    <property type="match status" value="1"/>
</dbReference>
<feature type="transmembrane region" description="Helical" evidence="9">
    <location>
        <begin position="318"/>
        <end position="340"/>
    </location>
</feature>
<dbReference type="SUPFAM" id="SSF161098">
    <property type="entry name" value="MetI-like"/>
    <property type="match status" value="1"/>
</dbReference>
<feature type="transmembrane region" description="Helical" evidence="9">
    <location>
        <begin position="190"/>
        <end position="212"/>
    </location>
</feature>
<keyword evidence="3 9" id="KW-0813">Transport</keyword>
<dbReference type="SUPFAM" id="SSF160964">
    <property type="entry name" value="MalF N-terminal region-like"/>
    <property type="match status" value="1"/>
</dbReference>
<comment type="subcellular location">
    <subcellularLocation>
        <location evidence="1 9">Cell membrane</location>
        <topology evidence="1 9">Multi-pass membrane protein</topology>
    </subcellularLocation>
</comment>
<evidence type="ECO:0000256" key="5">
    <source>
        <dbReference type="ARBA" id="ARBA00022597"/>
    </source>
</evidence>
<keyword evidence="6 9" id="KW-0812">Transmembrane</keyword>
<dbReference type="GO" id="GO:0015423">
    <property type="term" value="F:ABC-type maltose transporter activity"/>
    <property type="evidence" value="ECO:0007669"/>
    <property type="project" value="TreeGrafter"/>
</dbReference>
<reference evidence="13" key="1">
    <citation type="submission" date="2016-10" db="EMBL/GenBank/DDBJ databases">
        <authorList>
            <person name="Varghese N."/>
            <person name="Submissions S."/>
        </authorList>
    </citation>
    <scope>NUCLEOTIDE SEQUENCE [LARGE SCALE GENOMIC DNA]</scope>
    <source>
        <strain evidence="13">DSM 5463</strain>
    </source>
</reference>
<evidence type="ECO:0000256" key="1">
    <source>
        <dbReference type="ARBA" id="ARBA00004651"/>
    </source>
</evidence>
<dbReference type="RefSeq" id="WP_103895180.1">
    <property type="nucleotide sequence ID" value="NZ_FNUK01000001.1"/>
</dbReference>
<name>A0A1H5RRM5_9CLOT</name>
<evidence type="ECO:0000256" key="4">
    <source>
        <dbReference type="ARBA" id="ARBA00022475"/>
    </source>
</evidence>
<feature type="transmembrane region" description="Helical" evidence="9">
    <location>
        <begin position="224"/>
        <end position="245"/>
    </location>
</feature>
<keyword evidence="5 10" id="KW-0762">Sugar transport</keyword>
<keyword evidence="8 9" id="KW-0472">Membrane</keyword>
<feature type="transmembrane region" description="Helical" evidence="9">
    <location>
        <begin position="70"/>
        <end position="92"/>
    </location>
</feature>
<gene>
    <name evidence="12" type="ORF">SAMN05660865_00152</name>
</gene>
<dbReference type="GO" id="GO:0042956">
    <property type="term" value="P:maltodextrin transmembrane transport"/>
    <property type="evidence" value="ECO:0007669"/>
    <property type="project" value="TreeGrafter"/>
</dbReference>
<proteinExistence type="inferred from homology"/>
<evidence type="ECO:0000313" key="13">
    <source>
        <dbReference type="Proteomes" id="UP000242850"/>
    </source>
</evidence>
<comment type="function">
    <text evidence="10">Part of the ABC transporter complex MalEFGK involved in maltose/maltodextrin import. Probably responsible for the translocation of the substrate across the membrane.</text>
</comment>
<feature type="transmembrane region" description="Helical" evidence="9">
    <location>
        <begin position="274"/>
        <end position="297"/>
    </location>
</feature>
<dbReference type="InterPro" id="IPR000515">
    <property type="entry name" value="MetI-like"/>
</dbReference>
<feature type="transmembrane region" description="Helical" evidence="9">
    <location>
        <begin position="26"/>
        <end position="50"/>
    </location>
</feature>
<dbReference type="GO" id="GO:1990060">
    <property type="term" value="C:maltose transport complex"/>
    <property type="evidence" value="ECO:0007669"/>
    <property type="project" value="TreeGrafter"/>
</dbReference>
<protein>
    <recommendedName>
        <fullName evidence="10">Maltose/maltodextrin transport system permease protein</fullName>
    </recommendedName>
</protein>
<keyword evidence="7 9" id="KW-1133">Transmembrane helix</keyword>
<dbReference type="EMBL" id="FNUK01000001">
    <property type="protein sequence ID" value="SEF40207.1"/>
    <property type="molecule type" value="Genomic_DNA"/>
</dbReference>
<dbReference type="AlphaFoldDB" id="A0A1H5RRM5"/>
<feature type="transmembrane region" description="Helical" evidence="9">
    <location>
        <begin position="384"/>
        <end position="406"/>
    </location>
</feature>
<evidence type="ECO:0000313" key="12">
    <source>
        <dbReference type="EMBL" id="SEF40207.1"/>
    </source>
</evidence>
<dbReference type="OrthoDB" id="9778687at2"/>
<accession>A0A1H5RRM5</accession>
<dbReference type="PROSITE" id="PS50928">
    <property type="entry name" value="ABC_TM1"/>
    <property type="match status" value="1"/>
</dbReference>
<organism evidence="12 13">
    <name type="scientific">Caloramator fervidus</name>
    <dbReference type="NCBI Taxonomy" id="29344"/>
    <lineage>
        <taxon>Bacteria</taxon>
        <taxon>Bacillati</taxon>
        <taxon>Bacillota</taxon>
        <taxon>Clostridia</taxon>
        <taxon>Eubacteriales</taxon>
        <taxon>Clostridiaceae</taxon>
        <taxon>Caloramator</taxon>
    </lineage>
</organism>
<keyword evidence="13" id="KW-1185">Reference proteome</keyword>
<evidence type="ECO:0000256" key="7">
    <source>
        <dbReference type="ARBA" id="ARBA00022989"/>
    </source>
</evidence>